<accession>A0AB34FBF7</accession>
<keyword evidence="3" id="KW-1185">Reference proteome</keyword>
<evidence type="ECO:0000313" key="2">
    <source>
        <dbReference type="EMBL" id="KAJ6436708.1"/>
    </source>
</evidence>
<name>A0AB34FBF7_9HYPO</name>
<evidence type="ECO:0000256" key="1">
    <source>
        <dbReference type="SAM" id="MobiDB-lite"/>
    </source>
</evidence>
<proteinExistence type="predicted"/>
<reference evidence="2" key="1">
    <citation type="submission" date="2023-01" db="EMBL/GenBank/DDBJ databases">
        <title>The growth and conidiation of Purpureocillium lavendulum are regulated by nitrogen source and histone H3K14 acetylation.</title>
        <authorList>
            <person name="Tang P."/>
            <person name="Han J."/>
            <person name="Zhang C."/>
            <person name="Tang P."/>
            <person name="Qi F."/>
            <person name="Zhang K."/>
            <person name="Liang L."/>
        </authorList>
    </citation>
    <scope>NUCLEOTIDE SEQUENCE</scope>
    <source>
        <strain evidence="2">YMF1.00683</strain>
    </source>
</reference>
<sequence>MVRAPPFPDSPWSDPAVVLASHQLERVRKLQRELDSCTVAAERAMICRQTRDSLLDERENLEILFAICRDVMEASEQNCTSELDESWQQFRETATKGAKLRAVRAKALQTVADRWGAKVVHHYGWGMIAHRYCQQLRAAANEMDWPTFVRRLNQALLERHWAKSLCVHPIAASMNPITQPDILKARRPSPPDKIRLAKGKSPSTEAELEQGHKAAKAESERRYRTVNKLFTGLGLDRFGVVGFWREGVAISAIAAVVSRLLDGFHFAIGYRS</sequence>
<comment type="caution">
    <text evidence="2">The sequence shown here is derived from an EMBL/GenBank/DDBJ whole genome shotgun (WGS) entry which is preliminary data.</text>
</comment>
<dbReference type="EMBL" id="JAQHRD010000017">
    <property type="protein sequence ID" value="KAJ6436708.1"/>
    <property type="molecule type" value="Genomic_DNA"/>
</dbReference>
<evidence type="ECO:0000313" key="3">
    <source>
        <dbReference type="Proteomes" id="UP001163105"/>
    </source>
</evidence>
<protein>
    <submittedName>
        <fullName evidence="2">Uncharacterized protein</fullName>
    </submittedName>
</protein>
<dbReference type="Proteomes" id="UP001163105">
    <property type="component" value="Unassembled WGS sequence"/>
</dbReference>
<gene>
    <name evidence="2" type="ORF">O9K51_10672</name>
</gene>
<dbReference type="AlphaFoldDB" id="A0AB34FBF7"/>
<feature type="region of interest" description="Disordered" evidence="1">
    <location>
        <begin position="196"/>
        <end position="217"/>
    </location>
</feature>
<organism evidence="2 3">
    <name type="scientific">Purpureocillium lavendulum</name>
    <dbReference type="NCBI Taxonomy" id="1247861"/>
    <lineage>
        <taxon>Eukaryota</taxon>
        <taxon>Fungi</taxon>
        <taxon>Dikarya</taxon>
        <taxon>Ascomycota</taxon>
        <taxon>Pezizomycotina</taxon>
        <taxon>Sordariomycetes</taxon>
        <taxon>Hypocreomycetidae</taxon>
        <taxon>Hypocreales</taxon>
        <taxon>Ophiocordycipitaceae</taxon>
        <taxon>Purpureocillium</taxon>
    </lineage>
</organism>